<protein>
    <submittedName>
        <fullName evidence="7">NlpC/P60 family protein</fullName>
    </submittedName>
</protein>
<accession>A0ABW1ABQ2</accession>
<dbReference type="PANTHER" id="PTHR47359">
    <property type="entry name" value="PEPTIDOGLYCAN DL-ENDOPEPTIDASE CWLO"/>
    <property type="match status" value="1"/>
</dbReference>
<evidence type="ECO:0000259" key="6">
    <source>
        <dbReference type="PROSITE" id="PS51935"/>
    </source>
</evidence>
<gene>
    <name evidence="7" type="ORF">ACFPZN_34305</name>
</gene>
<keyword evidence="8" id="KW-1185">Reference proteome</keyword>
<dbReference type="CDD" id="cd13399">
    <property type="entry name" value="Slt35-like"/>
    <property type="match status" value="1"/>
</dbReference>
<dbReference type="InterPro" id="IPR031304">
    <property type="entry name" value="SLT_2"/>
</dbReference>
<name>A0ABW1ABQ2_9ACTN</name>
<dbReference type="SUPFAM" id="SSF53955">
    <property type="entry name" value="Lysozyme-like"/>
    <property type="match status" value="1"/>
</dbReference>
<keyword evidence="5" id="KW-0812">Transmembrane</keyword>
<evidence type="ECO:0000256" key="1">
    <source>
        <dbReference type="ARBA" id="ARBA00007074"/>
    </source>
</evidence>
<dbReference type="Pfam" id="PF00877">
    <property type="entry name" value="NLPC_P60"/>
    <property type="match status" value="1"/>
</dbReference>
<dbReference type="InterPro" id="IPR051794">
    <property type="entry name" value="PG_Endopeptidase_C40"/>
</dbReference>
<dbReference type="PROSITE" id="PS51935">
    <property type="entry name" value="NLPC_P60"/>
    <property type="match status" value="1"/>
</dbReference>
<evidence type="ECO:0000256" key="4">
    <source>
        <dbReference type="ARBA" id="ARBA00022807"/>
    </source>
</evidence>
<keyword evidence="2" id="KW-0645">Protease</keyword>
<keyword evidence="5" id="KW-0472">Membrane</keyword>
<dbReference type="Gene3D" id="1.10.530.10">
    <property type="match status" value="1"/>
</dbReference>
<proteinExistence type="inferred from homology"/>
<feature type="transmembrane region" description="Helical" evidence="5">
    <location>
        <begin position="7"/>
        <end position="28"/>
    </location>
</feature>
<keyword evidence="3" id="KW-0378">Hydrolase</keyword>
<evidence type="ECO:0000313" key="7">
    <source>
        <dbReference type="EMBL" id="MFC5750720.1"/>
    </source>
</evidence>
<dbReference type="RefSeq" id="WP_378286478.1">
    <property type="nucleotide sequence ID" value="NZ_JBHSON010000057.1"/>
</dbReference>
<comment type="caution">
    <text evidence="7">The sequence shown here is derived from an EMBL/GenBank/DDBJ whole genome shotgun (WGS) entry which is preliminary data.</text>
</comment>
<dbReference type="Pfam" id="PF13406">
    <property type="entry name" value="SLT_2"/>
    <property type="match status" value="1"/>
</dbReference>
<reference evidence="8" key="1">
    <citation type="journal article" date="2019" name="Int. J. Syst. Evol. Microbiol.">
        <title>The Global Catalogue of Microorganisms (GCM) 10K type strain sequencing project: providing services to taxonomists for standard genome sequencing and annotation.</title>
        <authorList>
            <consortium name="The Broad Institute Genomics Platform"/>
            <consortium name="The Broad Institute Genome Sequencing Center for Infectious Disease"/>
            <person name="Wu L."/>
            <person name="Ma J."/>
        </authorList>
    </citation>
    <scope>NUCLEOTIDE SEQUENCE [LARGE SCALE GENOMIC DNA]</scope>
    <source>
        <strain evidence="8">KCTC 42087</strain>
    </source>
</reference>
<comment type="similarity">
    <text evidence="1">Belongs to the peptidase C40 family.</text>
</comment>
<dbReference type="InterPro" id="IPR023346">
    <property type="entry name" value="Lysozyme-like_dom_sf"/>
</dbReference>
<dbReference type="EMBL" id="JBHSON010000057">
    <property type="protein sequence ID" value="MFC5750720.1"/>
    <property type="molecule type" value="Genomic_DNA"/>
</dbReference>
<keyword evidence="4" id="KW-0788">Thiol protease</keyword>
<sequence>MIGIGGFGVTGFAVFIVVVLLLAMMGVIPGVSGIMQAACASGGTTTTPEVVQADAAADAIPENYLKIYQEIGQRQNIPWNVLAGIGRIETNHGRSTLPGVHSGENYAGAGGPMQFIKSSWALYGADGDGDGKKDRYDPSDAVLAATKHLRGSIGKRSPSMALSSQDVINAVHRYNPGNYTPQNNPYVHDVMAAVNRYGRDYKVAPSNYAGVDCTAGGVGSAVWRTGSFGQRIVAAAAYYAQRDPGTPPIPEERYPNLPVHYSWGGGTLNGPSRGFCCSDGGYDGADSFGFDCSGLVQYAVYQASDKKIVTPDTTYSMWPLVGDWGVEVSREELAPGDLVFFNNPASHVGIYYGEYNGKRWFVEAPQTWLVVGRVRDYVKFSPFDNRRNFTGAIRVKPPGGQVRAMAPAGAGVGAGAM</sequence>
<feature type="domain" description="NlpC/P60" evidence="6">
    <location>
        <begin position="243"/>
        <end position="396"/>
    </location>
</feature>
<dbReference type="Gene3D" id="3.90.1720.10">
    <property type="entry name" value="endopeptidase domain like (from Nostoc punctiforme)"/>
    <property type="match status" value="1"/>
</dbReference>
<dbReference type="InterPro" id="IPR038765">
    <property type="entry name" value="Papain-like_cys_pep_sf"/>
</dbReference>
<dbReference type="Proteomes" id="UP001596074">
    <property type="component" value="Unassembled WGS sequence"/>
</dbReference>
<dbReference type="InterPro" id="IPR000064">
    <property type="entry name" value="NLP_P60_dom"/>
</dbReference>
<dbReference type="PANTHER" id="PTHR47359:SF3">
    <property type="entry name" value="NLP_P60 DOMAIN-CONTAINING PROTEIN-RELATED"/>
    <property type="match status" value="1"/>
</dbReference>
<keyword evidence="5" id="KW-1133">Transmembrane helix</keyword>
<dbReference type="SUPFAM" id="SSF54001">
    <property type="entry name" value="Cysteine proteinases"/>
    <property type="match status" value="1"/>
</dbReference>
<evidence type="ECO:0000256" key="3">
    <source>
        <dbReference type="ARBA" id="ARBA00022801"/>
    </source>
</evidence>
<evidence type="ECO:0000256" key="2">
    <source>
        <dbReference type="ARBA" id="ARBA00022670"/>
    </source>
</evidence>
<organism evidence="7 8">
    <name type="scientific">Actinomadura rugatobispora</name>
    <dbReference type="NCBI Taxonomy" id="1994"/>
    <lineage>
        <taxon>Bacteria</taxon>
        <taxon>Bacillati</taxon>
        <taxon>Actinomycetota</taxon>
        <taxon>Actinomycetes</taxon>
        <taxon>Streptosporangiales</taxon>
        <taxon>Thermomonosporaceae</taxon>
        <taxon>Actinomadura</taxon>
    </lineage>
</organism>
<evidence type="ECO:0000256" key="5">
    <source>
        <dbReference type="SAM" id="Phobius"/>
    </source>
</evidence>
<evidence type="ECO:0000313" key="8">
    <source>
        <dbReference type="Proteomes" id="UP001596074"/>
    </source>
</evidence>